<dbReference type="SUPFAM" id="SSF101148">
    <property type="entry name" value="Plant invertase/pectin methylesterase inhibitor"/>
    <property type="match status" value="1"/>
</dbReference>
<dbReference type="InterPro" id="IPR035513">
    <property type="entry name" value="Invertase/methylesterase_inhib"/>
</dbReference>
<sequence length="172" mass="19107">MDFPTRFSTFFTISMLIFLSSSSSTNAASKLVNSICSQTGDYASKCQQLIGSDRKTKDLEDPKKLAEIVLQMSLEDAQKSYDFINQMLKEKATEPVEQCVFWYEAVVASFKSAHAELEEDPESANYDVKIAGDYADNCENGLANGSPIPEISAKNDQVWLYSRIGFAVTNLL</sequence>
<dbReference type="NCBIfam" id="TIGR01614">
    <property type="entry name" value="PME_inhib"/>
    <property type="match status" value="1"/>
</dbReference>
<evidence type="ECO:0000313" key="4">
    <source>
        <dbReference type="RefSeq" id="XP_048331636.2"/>
    </source>
</evidence>
<dbReference type="PANTHER" id="PTHR31890">
    <property type="entry name" value="PLANT INVERTASE/PECTIN METHYLESTERASE INHIBITOR SUPERFAMILY PROTEIN"/>
    <property type="match status" value="1"/>
</dbReference>
<dbReference type="InterPro" id="IPR006501">
    <property type="entry name" value="Pectinesterase_inhib_dom"/>
</dbReference>
<dbReference type="InterPro" id="IPR034088">
    <property type="entry name" value="Pla_a_1-like"/>
</dbReference>
<evidence type="ECO:0000256" key="1">
    <source>
        <dbReference type="SAM" id="SignalP"/>
    </source>
</evidence>
<dbReference type="PANTHER" id="PTHR31890:SF9">
    <property type="entry name" value="PLANT INVERTASE_PECTIN METHYLESTERASE INHIBITOR SUPERFAMILY PROTEIN"/>
    <property type="match status" value="1"/>
</dbReference>
<protein>
    <submittedName>
        <fullName evidence="4">Uncharacterized protein LOC125422964</fullName>
    </submittedName>
</protein>
<dbReference type="Gene3D" id="1.20.140.40">
    <property type="entry name" value="Invertase/pectin methylesterase inhibitor family protein"/>
    <property type="match status" value="1"/>
</dbReference>
<keyword evidence="1" id="KW-0732">Signal</keyword>
<dbReference type="SMART" id="SM00856">
    <property type="entry name" value="PMEI"/>
    <property type="match status" value="1"/>
</dbReference>
<dbReference type="GeneID" id="125422964"/>
<evidence type="ECO:0000313" key="3">
    <source>
        <dbReference type="Proteomes" id="UP001652623"/>
    </source>
</evidence>
<evidence type="ECO:0000259" key="2">
    <source>
        <dbReference type="SMART" id="SM00856"/>
    </source>
</evidence>
<name>A0ABM3IMR9_ZIZJJ</name>
<dbReference type="Proteomes" id="UP001652623">
    <property type="component" value="Chromosome 5"/>
</dbReference>
<keyword evidence="3" id="KW-1185">Reference proteome</keyword>
<accession>A0ABM3IMR9</accession>
<dbReference type="Pfam" id="PF04043">
    <property type="entry name" value="PMEI"/>
    <property type="match status" value="1"/>
</dbReference>
<feature type="domain" description="Pectinesterase inhibitor" evidence="2">
    <location>
        <begin position="27"/>
        <end position="168"/>
    </location>
</feature>
<feature type="chain" id="PRO_5046018061" evidence="1">
    <location>
        <begin position="28"/>
        <end position="172"/>
    </location>
</feature>
<dbReference type="CDD" id="cd15795">
    <property type="entry name" value="PMEI-Pla_a_1_like"/>
    <property type="match status" value="1"/>
</dbReference>
<reference evidence="4" key="1">
    <citation type="submission" date="2025-08" db="UniProtKB">
        <authorList>
            <consortium name="RefSeq"/>
        </authorList>
    </citation>
    <scope>IDENTIFICATION</scope>
    <source>
        <tissue evidence="4">Seedling</tissue>
    </source>
</reference>
<organism evidence="3 4">
    <name type="scientific">Ziziphus jujuba</name>
    <name type="common">Chinese jujube</name>
    <name type="synonym">Ziziphus sativa</name>
    <dbReference type="NCBI Taxonomy" id="326968"/>
    <lineage>
        <taxon>Eukaryota</taxon>
        <taxon>Viridiplantae</taxon>
        <taxon>Streptophyta</taxon>
        <taxon>Embryophyta</taxon>
        <taxon>Tracheophyta</taxon>
        <taxon>Spermatophyta</taxon>
        <taxon>Magnoliopsida</taxon>
        <taxon>eudicotyledons</taxon>
        <taxon>Gunneridae</taxon>
        <taxon>Pentapetalae</taxon>
        <taxon>rosids</taxon>
        <taxon>fabids</taxon>
        <taxon>Rosales</taxon>
        <taxon>Rhamnaceae</taxon>
        <taxon>Paliureae</taxon>
        <taxon>Ziziphus</taxon>
    </lineage>
</organism>
<feature type="signal peptide" evidence="1">
    <location>
        <begin position="1"/>
        <end position="27"/>
    </location>
</feature>
<gene>
    <name evidence="4" type="primary">LOC125422964</name>
</gene>
<dbReference type="RefSeq" id="XP_048331636.2">
    <property type="nucleotide sequence ID" value="XM_048475679.2"/>
</dbReference>
<proteinExistence type="predicted"/>